<sequence>MWVLELNSGSQVLGNRHLNPLRSQGQHLTTYFSLDLQNSRICLWMGSNNR</sequence>
<dbReference type="EMBL" id="JH003073">
    <property type="protein sequence ID" value="EGW14927.1"/>
    <property type="molecule type" value="Genomic_DNA"/>
</dbReference>
<protein>
    <submittedName>
        <fullName evidence="1">Uncharacterized protein</fullName>
    </submittedName>
</protein>
<dbReference type="Proteomes" id="UP000001075">
    <property type="component" value="Unassembled WGS sequence"/>
</dbReference>
<evidence type="ECO:0000313" key="1">
    <source>
        <dbReference type="EMBL" id="EGW14927.1"/>
    </source>
</evidence>
<name>G3IIP2_CRIGR</name>
<proteinExistence type="predicted"/>
<evidence type="ECO:0000313" key="2">
    <source>
        <dbReference type="Proteomes" id="UP000001075"/>
    </source>
</evidence>
<reference evidence="2" key="1">
    <citation type="journal article" date="2011" name="Nat. Biotechnol.">
        <title>The genomic sequence of the Chinese hamster ovary (CHO)-K1 cell line.</title>
        <authorList>
            <person name="Xu X."/>
            <person name="Nagarajan H."/>
            <person name="Lewis N.E."/>
            <person name="Pan S."/>
            <person name="Cai Z."/>
            <person name="Liu X."/>
            <person name="Chen W."/>
            <person name="Xie M."/>
            <person name="Wang W."/>
            <person name="Hammond S."/>
            <person name="Andersen M.R."/>
            <person name="Neff N."/>
            <person name="Passarelli B."/>
            <person name="Koh W."/>
            <person name="Fan H.C."/>
            <person name="Wang J."/>
            <person name="Gui Y."/>
            <person name="Lee K.H."/>
            <person name="Betenbaugh M.J."/>
            <person name="Quake S.R."/>
            <person name="Famili I."/>
            <person name="Palsson B.O."/>
            <person name="Wang J."/>
        </authorList>
    </citation>
    <scope>NUCLEOTIDE SEQUENCE [LARGE SCALE GENOMIC DNA]</scope>
    <source>
        <strain evidence="2">CHO K1 cell line</strain>
    </source>
</reference>
<accession>G3IIP2</accession>
<organism evidence="1 2">
    <name type="scientific">Cricetulus griseus</name>
    <name type="common">Chinese hamster</name>
    <name type="synonym">Cricetulus barabensis griseus</name>
    <dbReference type="NCBI Taxonomy" id="10029"/>
    <lineage>
        <taxon>Eukaryota</taxon>
        <taxon>Metazoa</taxon>
        <taxon>Chordata</taxon>
        <taxon>Craniata</taxon>
        <taxon>Vertebrata</taxon>
        <taxon>Euteleostomi</taxon>
        <taxon>Mammalia</taxon>
        <taxon>Eutheria</taxon>
        <taxon>Euarchontoglires</taxon>
        <taxon>Glires</taxon>
        <taxon>Rodentia</taxon>
        <taxon>Myomorpha</taxon>
        <taxon>Muroidea</taxon>
        <taxon>Cricetidae</taxon>
        <taxon>Cricetinae</taxon>
        <taxon>Cricetulus</taxon>
    </lineage>
</organism>
<dbReference type="InParanoid" id="G3IIP2"/>
<dbReference type="AlphaFoldDB" id="G3IIP2"/>
<gene>
    <name evidence="1" type="ORF">I79_023715</name>
</gene>